<dbReference type="STRING" id="42256.RradSPS_1987"/>
<feature type="domain" description="Hemerythrin-like" evidence="1">
    <location>
        <begin position="31"/>
        <end position="172"/>
    </location>
</feature>
<dbReference type="PANTHER" id="PTHR38048">
    <property type="entry name" value="EXPRESSED PROTEIN"/>
    <property type="match status" value="1"/>
</dbReference>
<proteinExistence type="predicted"/>
<dbReference type="eggNOG" id="COG5592">
    <property type="taxonomic scope" value="Bacteria"/>
</dbReference>
<dbReference type="InterPro" id="IPR012312">
    <property type="entry name" value="Hemerythrin-like"/>
</dbReference>
<sequence>MERARGAGSGPNGDPRAGKPGAHLMAELEWVHNAIRHDLKVCESLAEAVASGAETGFVEARIEDLKNNSVLWRLRVSCLTYCRFVHLHHYNEDVNIFPALRRSNPGLAPVVDRLEADHRRVSELLDKIEAAARALALSDGTIERTRLSDALGDLGGYLLDHLAFEERAIAPTVLEWESWPGH</sequence>
<reference evidence="2 4" key="1">
    <citation type="submission" date="2014-03" db="EMBL/GenBank/DDBJ databases">
        <title>Complete genome sequence of the Radio-Resistant Rubrobacter radiotolerans RSPS-4.</title>
        <authorList>
            <person name="Egas C.C."/>
            <person name="Barroso C.C."/>
            <person name="Froufe H.J.C."/>
            <person name="Pacheco J.J."/>
            <person name="Albuquerque L.L."/>
            <person name="da Costa M.M.S."/>
        </authorList>
    </citation>
    <scope>NUCLEOTIDE SEQUENCE [LARGE SCALE GENOMIC DNA]</scope>
    <source>
        <strain evidence="2 4">RSPS-4</strain>
    </source>
</reference>
<evidence type="ECO:0000259" key="1">
    <source>
        <dbReference type="Pfam" id="PF01814"/>
    </source>
</evidence>
<dbReference type="InterPro" id="IPR053206">
    <property type="entry name" value="Dimeric_xanthone_biosynth"/>
</dbReference>
<organism evidence="2 4">
    <name type="scientific">Rubrobacter radiotolerans</name>
    <name type="common">Arthrobacter radiotolerans</name>
    <dbReference type="NCBI Taxonomy" id="42256"/>
    <lineage>
        <taxon>Bacteria</taxon>
        <taxon>Bacillati</taxon>
        <taxon>Actinomycetota</taxon>
        <taxon>Rubrobacteria</taxon>
        <taxon>Rubrobacterales</taxon>
        <taxon>Rubrobacteraceae</taxon>
        <taxon>Rubrobacter</taxon>
    </lineage>
</organism>
<dbReference type="KEGG" id="rrd:RradSPS_1987"/>
<dbReference type="EMBL" id="CP007514">
    <property type="protein sequence ID" value="AHY47270.1"/>
    <property type="molecule type" value="Genomic_DNA"/>
</dbReference>
<dbReference type="AlphaFoldDB" id="A0A023X5I5"/>
<dbReference type="HOGENOM" id="CLU_115857_0_0_11"/>
<dbReference type="RefSeq" id="WP_084263890.1">
    <property type="nucleotide sequence ID" value="NZ_CP007514.1"/>
</dbReference>
<dbReference type="PANTHER" id="PTHR38048:SF2">
    <property type="entry name" value="HEMERYTHRIN-LIKE DOMAIN-CONTAINING PROTEIN"/>
    <property type="match status" value="1"/>
</dbReference>
<dbReference type="Gene3D" id="1.20.120.520">
    <property type="entry name" value="nmb1532 protein domain like"/>
    <property type="match status" value="1"/>
</dbReference>
<name>A0A023X5I5_RUBRA</name>
<protein>
    <submittedName>
        <fullName evidence="2">Hemerythrin HHE cation binding domain</fullName>
    </submittedName>
    <submittedName>
        <fullName evidence="3">Hemerythrin domain-containing protein</fullName>
    </submittedName>
</protein>
<dbReference type="Proteomes" id="UP001281130">
    <property type="component" value="Unassembled WGS sequence"/>
</dbReference>
<evidence type="ECO:0000313" key="3">
    <source>
        <dbReference type="EMBL" id="MDX5894675.1"/>
    </source>
</evidence>
<keyword evidence="4" id="KW-1185">Reference proteome</keyword>
<evidence type="ECO:0000313" key="4">
    <source>
        <dbReference type="Proteomes" id="UP000025229"/>
    </source>
</evidence>
<accession>A0A023X5I5</accession>
<gene>
    <name evidence="2" type="ORF">RradSPS_1987</name>
    <name evidence="3" type="ORF">SIL72_11650</name>
</gene>
<dbReference type="OrthoDB" id="8225825at2"/>
<dbReference type="EMBL" id="JAWXXX010000001">
    <property type="protein sequence ID" value="MDX5894675.1"/>
    <property type="molecule type" value="Genomic_DNA"/>
</dbReference>
<evidence type="ECO:0000313" key="2">
    <source>
        <dbReference type="EMBL" id="AHY47270.1"/>
    </source>
</evidence>
<reference evidence="3" key="2">
    <citation type="submission" date="2023-11" db="EMBL/GenBank/DDBJ databases">
        <title>MicrobeMod: A computational toolkit for identifying prokaryotic methylation and restriction-modification with nanopore sequencing.</title>
        <authorList>
            <person name="Crits-Christoph A."/>
            <person name="Kang S.C."/>
            <person name="Lee H."/>
            <person name="Ostrov N."/>
        </authorList>
    </citation>
    <scope>NUCLEOTIDE SEQUENCE</scope>
    <source>
        <strain evidence="3">ATCC 51242</strain>
    </source>
</reference>
<dbReference type="Pfam" id="PF01814">
    <property type="entry name" value="Hemerythrin"/>
    <property type="match status" value="1"/>
</dbReference>
<dbReference type="CDD" id="cd12108">
    <property type="entry name" value="Hr-like"/>
    <property type="match status" value="1"/>
</dbReference>
<dbReference type="Proteomes" id="UP000025229">
    <property type="component" value="Chromosome"/>
</dbReference>